<evidence type="ECO:0000259" key="2">
    <source>
        <dbReference type="Pfam" id="PF14033"/>
    </source>
</evidence>
<gene>
    <name evidence="4" type="ORF">L227DRAFT_616665</name>
</gene>
<name>A0A5C2RRT3_9APHY</name>
<evidence type="ECO:0000313" key="4">
    <source>
        <dbReference type="EMBL" id="RPD53860.1"/>
    </source>
</evidence>
<feature type="compositionally biased region" description="Acidic residues" evidence="1">
    <location>
        <begin position="92"/>
        <end position="137"/>
    </location>
</feature>
<evidence type="ECO:0000259" key="3">
    <source>
        <dbReference type="Pfam" id="PF21666"/>
    </source>
</evidence>
<dbReference type="Proteomes" id="UP000313359">
    <property type="component" value="Unassembled WGS sequence"/>
</dbReference>
<feature type="domain" description="DUF4246" evidence="2">
    <location>
        <begin position="152"/>
        <end position="562"/>
    </location>
</feature>
<dbReference type="Pfam" id="PF21666">
    <property type="entry name" value="DUF4246_N"/>
    <property type="match status" value="1"/>
</dbReference>
<dbReference type="InterPro" id="IPR049207">
    <property type="entry name" value="DUF4246_N"/>
</dbReference>
<feature type="region of interest" description="Disordered" evidence="1">
    <location>
        <begin position="92"/>
        <end position="145"/>
    </location>
</feature>
<dbReference type="PANTHER" id="PTHR33119">
    <property type="entry name" value="IFI3P"/>
    <property type="match status" value="1"/>
</dbReference>
<dbReference type="OrthoDB" id="415532at2759"/>
<feature type="region of interest" description="Disordered" evidence="1">
    <location>
        <begin position="1"/>
        <end position="37"/>
    </location>
</feature>
<dbReference type="InterPro" id="IPR049192">
    <property type="entry name" value="DUF4246_C"/>
</dbReference>
<keyword evidence="5" id="KW-1185">Reference proteome</keyword>
<protein>
    <submittedName>
        <fullName evidence="4">Uncharacterized protein</fullName>
    </submittedName>
</protein>
<feature type="compositionally biased region" description="Polar residues" evidence="1">
    <location>
        <begin position="13"/>
        <end position="28"/>
    </location>
</feature>
<feature type="compositionally biased region" description="Basic and acidic residues" evidence="1">
    <location>
        <begin position="1"/>
        <end position="10"/>
    </location>
</feature>
<organism evidence="4 5">
    <name type="scientific">Lentinus tigrinus ALCF2SS1-6</name>
    <dbReference type="NCBI Taxonomy" id="1328759"/>
    <lineage>
        <taxon>Eukaryota</taxon>
        <taxon>Fungi</taxon>
        <taxon>Dikarya</taxon>
        <taxon>Basidiomycota</taxon>
        <taxon>Agaricomycotina</taxon>
        <taxon>Agaricomycetes</taxon>
        <taxon>Polyporales</taxon>
        <taxon>Polyporaceae</taxon>
        <taxon>Lentinus</taxon>
    </lineage>
</organism>
<dbReference type="AlphaFoldDB" id="A0A5C2RRT3"/>
<feature type="domain" description="DUF4246" evidence="3">
    <location>
        <begin position="23"/>
        <end position="77"/>
    </location>
</feature>
<sequence length="627" mass="71968">MSSGDLHADAGTRTGSGSELGSQKDSPTFPSPFEFHVRDPITLVELRMRKLSGMVRQKPRWWEKVHDNALVAKWRAEMVEYDRVARENAWEIETDWGSDEDEEDEGEDEDDEDDKEDQDNEDDEEDKDKDDKDDEEYDRYGPKSRRNALTDAQLDYIFAELKYVAGQRDERTGIYATTIPGVYQSASLVPAELKRALVEGVALLEDVPEDEKDWHPGSKRQVLDLLHPSLYCLRPGTTLILKADSEAGRVPGSDPLTSYPLADYLKDRDDFSDVENLGRTISRDFQWLPTVFDVSETGEVARKSYINNLHPIKHASLYTAITSILERFVPMFEKVLSDAASPSPKRVIDVDVLGWYSHLGPEPDYDDDDYQEWKSRRWPLIPDPPTFAPPTEEGRINVSLKGCSIRVIIKLANIILTPEKPTYPGGSWHIEGMENERIVATGIYYYASENITESRLAFRMQIGTDPECIDMEYQHDDNKGWRTAFGLSNEDSLNQELGHILAEEDTCVAFPNIHQHRVEPFELADRTRPGHRKILAFFLTDPYHAVQSTTMVPPQQREWYLDEMERIAALRRLPKELFDMIAEYALEGTITRAEAQADRERLMKERKNFVVQHNEDVFELGFSLCEH</sequence>
<dbReference type="Pfam" id="PF14033">
    <property type="entry name" value="DUF4246"/>
    <property type="match status" value="1"/>
</dbReference>
<accession>A0A5C2RRT3</accession>
<proteinExistence type="predicted"/>
<evidence type="ECO:0000313" key="5">
    <source>
        <dbReference type="Proteomes" id="UP000313359"/>
    </source>
</evidence>
<dbReference type="InterPro" id="IPR025340">
    <property type="entry name" value="DUF4246"/>
</dbReference>
<dbReference type="EMBL" id="ML122314">
    <property type="protein sequence ID" value="RPD53860.1"/>
    <property type="molecule type" value="Genomic_DNA"/>
</dbReference>
<reference evidence="4" key="1">
    <citation type="journal article" date="2018" name="Genome Biol. Evol.">
        <title>Genomics and development of Lentinus tigrinus, a white-rot wood-decaying mushroom with dimorphic fruiting bodies.</title>
        <authorList>
            <person name="Wu B."/>
            <person name="Xu Z."/>
            <person name="Knudson A."/>
            <person name="Carlson A."/>
            <person name="Chen N."/>
            <person name="Kovaka S."/>
            <person name="LaButti K."/>
            <person name="Lipzen A."/>
            <person name="Pennachio C."/>
            <person name="Riley R."/>
            <person name="Schakwitz W."/>
            <person name="Umezawa K."/>
            <person name="Ohm R.A."/>
            <person name="Grigoriev I.V."/>
            <person name="Nagy L.G."/>
            <person name="Gibbons J."/>
            <person name="Hibbett D."/>
        </authorList>
    </citation>
    <scope>NUCLEOTIDE SEQUENCE [LARGE SCALE GENOMIC DNA]</scope>
    <source>
        <strain evidence="4">ALCF2SS1-6</strain>
    </source>
</reference>
<evidence type="ECO:0000256" key="1">
    <source>
        <dbReference type="SAM" id="MobiDB-lite"/>
    </source>
</evidence>
<dbReference type="STRING" id="1328759.A0A5C2RRT3"/>
<dbReference type="PANTHER" id="PTHR33119:SF1">
    <property type="entry name" value="FE2OG DIOXYGENASE DOMAIN-CONTAINING PROTEIN"/>
    <property type="match status" value="1"/>
</dbReference>